<keyword evidence="3" id="KW-1185">Reference proteome</keyword>
<evidence type="ECO:0000256" key="1">
    <source>
        <dbReference type="SAM" id="MobiDB-lite"/>
    </source>
</evidence>
<evidence type="ECO:0000313" key="2">
    <source>
        <dbReference type="EMBL" id="TID23386.1"/>
    </source>
</evidence>
<evidence type="ECO:0000313" key="3">
    <source>
        <dbReference type="Proteomes" id="UP000298493"/>
    </source>
</evidence>
<accession>A0A4Z1PDR3</accession>
<sequence length="233" mass="26017">MARLHCAHFALTLKPFPAPFCADDLTHSSLHVKVKVKVSEVTAGVACHSASDDILTTSRSQTTRKPPHAPPEPLSGVPPHFDKDALRSAATLRQRRSQWCTSDKPVMSDVVAGFTAACSFGRSQFLRQEGPVSSAPHVWWRPTCDEMWGFSTAQDHFWATSHGDFEGLWEATAATAFWRRNSDERWIGRLVREEASVTDSTPERWTDIADGSVEVECWRLPSWWLGLRAATSK</sequence>
<feature type="region of interest" description="Disordered" evidence="1">
    <location>
        <begin position="56"/>
        <end position="80"/>
    </location>
</feature>
<gene>
    <name evidence="2" type="ORF">E6O75_ATG03022</name>
</gene>
<dbReference type="AlphaFoldDB" id="A0A4Z1PDR3"/>
<dbReference type="EMBL" id="SNSC02000006">
    <property type="protein sequence ID" value="TID23386.1"/>
    <property type="molecule type" value="Genomic_DNA"/>
</dbReference>
<proteinExistence type="predicted"/>
<dbReference type="Proteomes" id="UP000298493">
    <property type="component" value="Unassembled WGS sequence"/>
</dbReference>
<reference evidence="2 3" key="1">
    <citation type="submission" date="2019-04" db="EMBL/GenBank/DDBJ databases">
        <title>High contiguity whole genome sequence and gene annotation resource for two Venturia nashicola isolates.</title>
        <authorList>
            <person name="Prokchorchik M."/>
            <person name="Won K."/>
            <person name="Lee Y."/>
            <person name="Choi E.D."/>
            <person name="Segonzac C."/>
            <person name="Sohn K.H."/>
        </authorList>
    </citation>
    <scope>NUCLEOTIDE SEQUENCE [LARGE SCALE GENOMIC DNA]</scope>
    <source>
        <strain evidence="2 3">PRI2</strain>
    </source>
</reference>
<protein>
    <submittedName>
        <fullName evidence="2">Uncharacterized protein</fullName>
    </submittedName>
</protein>
<comment type="caution">
    <text evidence="2">The sequence shown here is derived from an EMBL/GenBank/DDBJ whole genome shotgun (WGS) entry which is preliminary data.</text>
</comment>
<organism evidence="2 3">
    <name type="scientific">Venturia nashicola</name>
    <dbReference type="NCBI Taxonomy" id="86259"/>
    <lineage>
        <taxon>Eukaryota</taxon>
        <taxon>Fungi</taxon>
        <taxon>Dikarya</taxon>
        <taxon>Ascomycota</taxon>
        <taxon>Pezizomycotina</taxon>
        <taxon>Dothideomycetes</taxon>
        <taxon>Pleosporomycetidae</taxon>
        <taxon>Venturiales</taxon>
        <taxon>Venturiaceae</taxon>
        <taxon>Venturia</taxon>
    </lineage>
</organism>
<name>A0A4Z1PDR3_9PEZI</name>